<keyword evidence="1" id="KW-1133">Transmembrane helix</keyword>
<accession>A0A7R9PK86</accession>
<evidence type="ECO:0000313" key="2">
    <source>
        <dbReference type="EMBL" id="CAD7590208.1"/>
    </source>
</evidence>
<dbReference type="PANTHER" id="PTHR15260:SF1">
    <property type="entry name" value="SARCOSPAN"/>
    <property type="match status" value="1"/>
</dbReference>
<proteinExistence type="predicted"/>
<dbReference type="AlphaFoldDB" id="A0A7R9PK86"/>
<sequence>MTDEATGFTWGLWGVCKCYEVLMNATGLCWYIHSCFEMLQLLTSGVFGLLLLCCCRKEYPGMPLGFFVFSIKALSVLLSVVAGCACFCASVFSLLHLIFLSQMSCQPPHALYSTCVCRTVQALVNETVPRVYHYTDLNCGEVGILVVLLIGSCAANGIGGILATWYVFLHWSSRYTYLYSEVKTNDNKPIVITNKMGIIKSSKK</sequence>
<feature type="transmembrane region" description="Helical" evidence="1">
    <location>
        <begin position="30"/>
        <end position="54"/>
    </location>
</feature>
<keyword evidence="1" id="KW-0812">Transmembrane</keyword>
<evidence type="ECO:0000256" key="1">
    <source>
        <dbReference type="SAM" id="Phobius"/>
    </source>
</evidence>
<name>A0A7R9PK86_TIMGE</name>
<dbReference type="EMBL" id="OE840369">
    <property type="protein sequence ID" value="CAD7590208.1"/>
    <property type="molecule type" value="Genomic_DNA"/>
</dbReference>
<feature type="transmembrane region" description="Helical" evidence="1">
    <location>
        <begin position="142"/>
        <end position="168"/>
    </location>
</feature>
<dbReference type="PANTHER" id="PTHR15260">
    <property type="entry name" value="SARCOSPAN"/>
    <property type="match status" value="1"/>
</dbReference>
<dbReference type="GO" id="GO:0042383">
    <property type="term" value="C:sarcolemma"/>
    <property type="evidence" value="ECO:0007669"/>
    <property type="project" value="TreeGrafter"/>
</dbReference>
<dbReference type="GO" id="GO:0016010">
    <property type="term" value="C:dystrophin-associated glycoprotein complex"/>
    <property type="evidence" value="ECO:0007669"/>
    <property type="project" value="InterPro"/>
</dbReference>
<protein>
    <recommendedName>
        <fullName evidence="3">Sarcospan</fullName>
    </recommendedName>
</protein>
<gene>
    <name evidence="2" type="ORF">TGEB3V08_LOCUS4052</name>
</gene>
<evidence type="ECO:0008006" key="3">
    <source>
        <dbReference type="Google" id="ProtNLM"/>
    </source>
</evidence>
<reference evidence="2" key="1">
    <citation type="submission" date="2020-11" db="EMBL/GenBank/DDBJ databases">
        <authorList>
            <person name="Tran Van P."/>
        </authorList>
    </citation>
    <scope>NUCLEOTIDE SEQUENCE</scope>
</reference>
<keyword evidence="1" id="KW-0472">Membrane</keyword>
<feature type="transmembrane region" description="Helical" evidence="1">
    <location>
        <begin position="66"/>
        <end position="99"/>
    </location>
</feature>
<dbReference type="InterPro" id="IPR030429">
    <property type="entry name" value="Sarcospan"/>
</dbReference>
<organism evidence="2">
    <name type="scientific">Timema genevievae</name>
    <name type="common">Walking stick</name>
    <dbReference type="NCBI Taxonomy" id="629358"/>
    <lineage>
        <taxon>Eukaryota</taxon>
        <taxon>Metazoa</taxon>
        <taxon>Ecdysozoa</taxon>
        <taxon>Arthropoda</taxon>
        <taxon>Hexapoda</taxon>
        <taxon>Insecta</taxon>
        <taxon>Pterygota</taxon>
        <taxon>Neoptera</taxon>
        <taxon>Polyneoptera</taxon>
        <taxon>Phasmatodea</taxon>
        <taxon>Timematodea</taxon>
        <taxon>Timematoidea</taxon>
        <taxon>Timematidae</taxon>
        <taxon>Timema</taxon>
    </lineage>
</organism>